<evidence type="ECO:0000313" key="5">
    <source>
        <dbReference type="EMBL" id="NMX03998.1"/>
    </source>
</evidence>
<reference evidence="8 9" key="3">
    <citation type="submission" date="2020-04" db="EMBL/GenBank/DDBJ databases">
        <title>Antimicrobial susceptibility and clonality of vaginal-derived multi-drug resistant Mobiluncus isolates in China.</title>
        <authorList>
            <person name="Zhang X."/>
        </authorList>
    </citation>
    <scope>NUCLEOTIDE SEQUENCE [LARGE SCALE GENOMIC DNA]</scope>
    <source>
        <strain evidence="5 8">12</strain>
        <strain evidence="3 9">13</strain>
        <strain evidence="4 10">7</strain>
    </source>
</reference>
<keyword evidence="1" id="KW-1133">Transmembrane helix</keyword>
<evidence type="ECO:0000313" key="11">
    <source>
        <dbReference type="Proteomes" id="UP001209486"/>
    </source>
</evidence>
<reference evidence="6 7" key="1">
    <citation type="submission" date="2018-06" db="EMBL/GenBank/DDBJ databases">
        <authorList>
            <consortium name="Pathogen Informatics"/>
            <person name="Doyle S."/>
        </authorList>
    </citation>
    <scope>NUCLEOTIDE SEQUENCE [LARGE SCALE GENOMIC DNA]</scope>
    <source>
        <strain evidence="6 7">NCTC11819</strain>
    </source>
</reference>
<protein>
    <submittedName>
        <fullName evidence="3">Uncharacterized protein</fullName>
    </submittedName>
</protein>
<organism evidence="3 9">
    <name type="scientific">Mobiluncus mulieris</name>
    <dbReference type="NCBI Taxonomy" id="2052"/>
    <lineage>
        <taxon>Bacteria</taxon>
        <taxon>Bacillati</taxon>
        <taxon>Actinomycetota</taxon>
        <taxon>Actinomycetes</taxon>
        <taxon>Actinomycetales</taxon>
        <taxon>Actinomycetaceae</taxon>
        <taxon>Mobiluncus</taxon>
    </lineage>
</organism>
<dbReference type="Proteomes" id="UP001209486">
    <property type="component" value="Unassembled WGS sequence"/>
</dbReference>
<feature type="transmembrane region" description="Helical" evidence="1">
    <location>
        <begin position="72"/>
        <end position="90"/>
    </location>
</feature>
<gene>
    <name evidence="2" type="ORF">FYZ43_09055</name>
    <name evidence="4" type="ORF">HHJ74_10100</name>
    <name evidence="5" type="ORF">HHJ77_08695</name>
    <name evidence="3" type="ORF">HHJ78_10555</name>
    <name evidence="6" type="ORF">NCTC11819_00630</name>
</gene>
<keyword evidence="1" id="KW-0472">Membrane</keyword>
<evidence type="ECO:0000313" key="6">
    <source>
        <dbReference type="EMBL" id="STO16085.1"/>
    </source>
</evidence>
<accession>A0A2J9KP21</accession>
<dbReference type="Proteomes" id="UP000575397">
    <property type="component" value="Unassembled WGS sequence"/>
</dbReference>
<evidence type="ECO:0000313" key="4">
    <source>
        <dbReference type="EMBL" id="NMW94019.1"/>
    </source>
</evidence>
<evidence type="ECO:0000313" key="9">
    <source>
        <dbReference type="Proteomes" id="UP000578252"/>
    </source>
</evidence>
<dbReference type="Proteomes" id="UP000582487">
    <property type="component" value="Unassembled WGS sequence"/>
</dbReference>
<dbReference type="AlphaFoldDB" id="A0A2J9KP21"/>
<evidence type="ECO:0000256" key="1">
    <source>
        <dbReference type="SAM" id="Phobius"/>
    </source>
</evidence>
<evidence type="ECO:0000313" key="7">
    <source>
        <dbReference type="Proteomes" id="UP000255284"/>
    </source>
</evidence>
<evidence type="ECO:0000313" key="8">
    <source>
        <dbReference type="Proteomes" id="UP000575397"/>
    </source>
</evidence>
<dbReference type="EMBL" id="UGGQ01000006">
    <property type="protein sequence ID" value="STO16085.1"/>
    <property type="molecule type" value="Genomic_DNA"/>
</dbReference>
<evidence type="ECO:0000313" key="3">
    <source>
        <dbReference type="EMBL" id="NMW65932.1"/>
    </source>
</evidence>
<dbReference type="EMBL" id="JABCUS010000019">
    <property type="protein sequence ID" value="NMX03998.1"/>
    <property type="molecule type" value="Genomic_DNA"/>
</dbReference>
<dbReference type="EMBL" id="VSZY01000017">
    <property type="protein sequence ID" value="MCU9969525.1"/>
    <property type="molecule type" value="Genomic_DNA"/>
</dbReference>
<keyword evidence="1" id="KW-0812">Transmembrane</keyword>
<evidence type="ECO:0000313" key="10">
    <source>
        <dbReference type="Proteomes" id="UP000582487"/>
    </source>
</evidence>
<proteinExistence type="predicted"/>
<dbReference type="GeneID" id="61167110"/>
<dbReference type="RefSeq" id="WP_004013257.1">
    <property type="nucleotide sequence ID" value="NZ_CAMPNB010000018.1"/>
</dbReference>
<dbReference type="EMBL" id="JABCUV010000014">
    <property type="protein sequence ID" value="NMW94019.1"/>
    <property type="molecule type" value="Genomic_DNA"/>
</dbReference>
<evidence type="ECO:0000313" key="2">
    <source>
        <dbReference type="EMBL" id="MCU9969525.1"/>
    </source>
</evidence>
<sequence length="124" mass="13550">MSKKKDILQPGDREFLDGSAAGFITIVSFALLVLACAHADLAGRIFAIVAGFFMFLAYLYTAWRKQALLLHLSRISWGLFLGVIVVWGTSPATITYVYYAVGFLIISVALGIAYLISAKKIQSL</sequence>
<comment type="caution">
    <text evidence="3">The sequence shown here is derived from an EMBL/GenBank/DDBJ whole genome shotgun (WGS) entry which is preliminary data.</text>
</comment>
<feature type="transmembrane region" description="Helical" evidence="1">
    <location>
        <begin position="96"/>
        <end position="116"/>
    </location>
</feature>
<name>A0A2J9KP21_9ACTO</name>
<feature type="transmembrane region" description="Helical" evidence="1">
    <location>
        <begin position="41"/>
        <end position="60"/>
    </location>
</feature>
<dbReference type="Proteomes" id="UP000255284">
    <property type="component" value="Unassembled WGS sequence"/>
</dbReference>
<dbReference type="EMBL" id="JABCUR010000013">
    <property type="protein sequence ID" value="NMW65932.1"/>
    <property type="molecule type" value="Genomic_DNA"/>
</dbReference>
<feature type="transmembrane region" description="Helical" evidence="1">
    <location>
        <begin position="15"/>
        <end position="35"/>
    </location>
</feature>
<reference evidence="2 11" key="2">
    <citation type="submission" date="2019-08" db="EMBL/GenBank/DDBJ databases">
        <title>Comparison of rpoB and gyrB Sequences from Mobiluncus Species and Development of a Multiplex PCR Method for Clinical Detection of Mobiluncus curtisii and Mobiluncus mulieris.</title>
        <authorList>
            <person name="Yang L."/>
            <person name="Shen Y."/>
            <person name="Xu G."/>
            <person name="Shu L.-B."/>
            <person name="Hu J."/>
            <person name="Zhang R."/>
            <person name="Wang Y."/>
            <person name="Zhou H.-W."/>
            <person name="Zhang X."/>
        </authorList>
    </citation>
    <scope>NUCLEOTIDE SEQUENCE [LARGE SCALE GENOMIC DNA]</scope>
    <source>
        <strain evidence="2 11">M26</strain>
    </source>
</reference>
<dbReference type="Proteomes" id="UP000578252">
    <property type="component" value="Unassembled WGS sequence"/>
</dbReference>